<dbReference type="AlphaFoldDB" id="A0A101JLN0"/>
<organism evidence="1 2">
    <name type="scientific">Actinoplanes awajinensis subsp. mycoplanecinus</name>
    <dbReference type="NCBI Taxonomy" id="135947"/>
    <lineage>
        <taxon>Bacteria</taxon>
        <taxon>Bacillati</taxon>
        <taxon>Actinomycetota</taxon>
        <taxon>Actinomycetes</taxon>
        <taxon>Micromonosporales</taxon>
        <taxon>Micromonosporaceae</taxon>
        <taxon>Actinoplanes</taxon>
    </lineage>
</organism>
<proteinExistence type="predicted"/>
<name>A0A101JLN0_9ACTN</name>
<sequence>MLDRTESLVTLFDTFTGPGAPGAQQVAEVVADLGWWVTGRRAGNWEEWANGDFRGFREAFGPIDSFQVVTVLLEPEEGADFDELYQRFEDGFDQLSAWVQDRLGEPTVISEFDDPQVPIPGQFDRADVWSAEPWSVMASFQHEDKEAPLRLALWFFRES</sequence>
<keyword evidence="2" id="KW-1185">Reference proteome</keyword>
<evidence type="ECO:0000313" key="2">
    <source>
        <dbReference type="Proteomes" id="UP000053244"/>
    </source>
</evidence>
<protein>
    <submittedName>
        <fullName evidence="1">Uncharacterized protein</fullName>
    </submittedName>
</protein>
<comment type="caution">
    <text evidence="1">The sequence shown here is derived from an EMBL/GenBank/DDBJ whole genome shotgun (WGS) entry which is preliminary data.</text>
</comment>
<dbReference type="Proteomes" id="UP000053244">
    <property type="component" value="Unassembled WGS sequence"/>
</dbReference>
<reference evidence="1 2" key="1">
    <citation type="submission" date="2015-10" db="EMBL/GenBank/DDBJ databases">
        <authorList>
            <person name="Gilbert D.G."/>
        </authorList>
    </citation>
    <scope>NUCLEOTIDE SEQUENCE [LARGE SCALE GENOMIC DNA]</scope>
    <source>
        <strain evidence="1 2">NRRL B-16712</strain>
    </source>
</reference>
<dbReference type="EMBL" id="LLZH01000281">
    <property type="protein sequence ID" value="KUL29138.1"/>
    <property type="molecule type" value="Genomic_DNA"/>
</dbReference>
<evidence type="ECO:0000313" key="1">
    <source>
        <dbReference type="EMBL" id="KUL29138.1"/>
    </source>
</evidence>
<accession>A0A101JLN0</accession>
<dbReference type="OrthoDB" id="3391363at2"/>
<dbReference type="RefSeq" id="WP_067697686.1">
    <property type="nucleotide sequence ID" value="NZ_LLZH01000281.1"/>
</dbReference>
<gene>
    <name evidence="1" type="ORF">ADL15_28645</name>
</gene>